<name>A0A175R5Y2_9HYPH</name>
<dbReference type="AlphaFoldDB" id="A0A175R5Y2"/>
<dbReference type="EMBL" id="LDPZ01000033">
    <property type="protein sequence ID" value="KTQ91811.1"/>
    <property type="molecule type" value="Genomic_DNA"/>
</dbReference>
<evidence type="ECO:0000313" key="2">
    <source>
        <dbReference type="Proteomes" id="UP000078272"/>
    </source>
</evidence>
<protein>
    <recommendedName>
        <fullName evidence="3">GGDEF domain-containing protein</fullName>
    </recommendedName>
</protein>
<accession>A0A175R5Y2</accession>
<dbReference type="Gene3D" id="3.30.70.270">
    <property type="match status" value="1"/>
</dbReference>
<dbReference type="PATRIC" id="fig|401562.3.peg.2826"/>
<sequence>MRRLAERIHRQLTRPCDIGVARPVTVGLSLGYATGLLSQVSLDDPMHRADARSYAVKRGGGGVLGPGEHVHCQPAALPPSRGEL</sequence>
<reference evidence="1 2" key="1">
    <citation type="journal article" date="2016" name="Front. Microbiol.">
        <title>Genomic Resource of Rice Seed Associated Bacteria.</title>
        <authorList>
            <person name="Midha S."/>
            <person name="Bansal K."/>
            <person name="Sharma S."/>
            <person name="Kumar N."/>
            <person name="Patil P.P."/>
            <person name="Chaudhry V."/>
            <person name="Patil P.B."/>
        </authorList>
    </citation>
    <scope>NUCLEOTIDE SEQUENCE [LARGE SCALE GENOMIC DNA]</scope>
    <source>
        <strain evidence="1 2">NS226</strain>
    </source>
</reference>
<evidence type="ECO:0000313" key="1">
    <source>
        <dbReference type="EMBL" id="KTQ91811.1"/>
    </source>
</evidence>
<dbReference type="InterPro" id="IPR043128">
    <property type="entry name" value="Rev_trsase/Diguanyl_cyclase"/>
</dbReference>
<comment type="caution">
    <text evidence="1">The sequence shown here is derived from an EMBL/GenBank/DDBJ whole genome shotgun (WGS) entry which is preliminary data.</text>
</comment>
<organism evidence="1 2">
    <name type="scientific">Aureimonas ureilytica</name>
    <dbReference type="NCBI Taxonomy" id="401562"/>
    <lineage>
        <taxon>Bacteria</taxon>
        <taxon>Pseudomonadati</taxon>
        <taxon>Pseudomonadota</taxon>
        <taxon>Alphaproteobacteria</taxon>
        <taxon>Hyphomicrobiales</taxon>
        <taxon>Aurantimonadaceae</taxon>
        <taxon>Aureimonas</taxon>
    </lineage>
</organism>
<evidence type="ECO:0008006" key="3">
    <source>
        <dbReference type="Google" id="ProtNLM"/>
    </source>
</evidence>
<proteinExistence type="predicted"/>
<dbReference type="Proteomes" id="UP000078272">
    <property type="component" value="Unassembled WGS sequence"/>
</dbReference>
<gene>
    <name evidence="1" type="ORF">NS226_15585</name>
</gene>